<gene>
    <name evidence="1" type="ORF">X474_08465</name>
</gene>
<dbReference type="RefSeq" id="WP_044347862.1">
    <property type="nucleotide sequence ID" value="NZ_AZAC01000010.1"/>
</dbReference>
<comment type="caution">
    <text evidence="1">The sequence shown here is derived from an EMBL/GenBank/DDBJ whole genome shotgun (WGS) entry which is preliminary data.</text>
</comment>
<organism evidence="1 2">
    <name type="scientific">Dethiosulfatarculus sandiegensis</name>
    <dbReference type="NCBI Taxonomy" id="1429043"/>
    <lineage>
        <taxon>Bacteria</taxon>
        <taxon>Pseudomonadati</taxon>
        <taxon>Thermodesulfobacteriota</taxon>
        <taxon>Desulfarculia</taxon>
        <taxon>Desulfarculales</taxon>
        <taxon>Desulfarculaceae</taxon>
        <taxon>Dethiosulfatarculus</taxon>
    </lineage>
</organism>
<protein>
    <submittedName>
        <fullName evidence="1">Uncharacterized protein</fullName>
    </submittedName>
</protein>
<sequence length="96" mass="10775">MLLQHQISTPDPEEKYRAVQASLAQPSPSILAQYLQMRLASERETAEISSLSCGVYESLRPRLPKVSMAALMLFNNRKSVESYPLIYNTLALAHPN</sequence>
<dbReference type="InParanoid" id="A0A0D2GIM9"/>
<name>A0A0D2GIM9_9BACT</name>
<dbReference type="EMBL" id="AZAC01000010">
    <property type="protein sequence ID" value="KIX14672.1"/>
    <property type="molecule type" value="Genomic_DNA"/>
</dbReference>
<reference evidence="1 2" key="1">
    <citation type="submission" date="2013-11" db="EMBL/GenBank/DDBJ databases">
        <title>Metagenomic analysis of a methanogenic consortium involved in long chain n-alkane degradation.</title>
        <authorList>
            <person name="Davidova I.A."/>
            <person name="Callaghan A.V."/>
            <person name="Wawrik B."/>
            <person name="Pruitt S."/>
            <person name="Marks C."/>
            <person name="Duncan K.E."/>
            <person name="Suflita J.M."/>
        </authorList>
    </citation>
    <scope>NUCLEOTIDE SEQUENCE [LARGE SCALE GENOMIC DNA]</scope>
    <source>
        <strain evidence="1 2">SPR</strain>
    </source>
</reference>
<proteinExistence type="predicted"/>
<evidence type="ECO:0000313" key="1">
    <source>
        <dbReference type="EMBL" id="KIX14672.1"/>
    </source>
</evidence>
<dbReference type="OrthoDB" id="9992000at2"/>
<dbReference type="Proteomes" id="UP000032233">
    <property type="component" value="Unassembled WGS sequence"/>
</dbReference>
<accession>A0A0D2GIM9</accession>
<evidence type="ECO:0000313" key="2">
    <source>
        <dbReference type="Proteomes" id="UP000032233"/>
    </source>
</evidence>
<keyword evidence="2" id="KW-1185">Reference proteome</keyword>
<dbReference type="AlphaFoldDB" id="A0A0D2GIM9"/>